<feature type="transmembrane region" description="Helical" evidence="11">
    <location>
        <begin position="209"/>
        <end position="229"/>
    </location>
</feature>
<dbReference type="Proteomes" id="UP000433101">
    <property type="component" value="Unassembled WGS sequence"/>
</dbReference>
<feature type="transmembrane region" description="Helical" evidence="11">
    <location>
        <begin position="38"/>
        <end position="55"/>
    </location>
</feature>
<dbReference type="PANTHER" id="PTHR10027:SF10">
    <property type="entry name" value="SLOWPOKE 2, ISOFORM D"/>
    <property type="match status" value="1"/>
</dbReference>
<evidence type="ECO:0000313" key="13">
    <source>
        <dbReference type="EMBL" id="MXN66577.1"/>
    </source>
</evidence>
<evidence type="ECO:0000256" key="6">
    <source>
        <dbReference type="ARBA" id="ARBA00022958"/>
    </source>
</evidence>
<dbReference type="RefSeq" id="WP_160776832.1">
    <property type="nucleotide sequence ID" value="NZ_WUMV01000008.1"/>
</dbReference>
<feature type="transmembrane region" description="Helical" evidence="11">
    <location>
        <begin position="184"/>
        <end position="203"/>
    </location>
</feature>
<comment type="subcellular location">
    <subcellularLocation>
        <location evidence="1">Membrane</location>
        <topology evidence="1">Multi-pass membrane protein</topology>
    </subcellularLocation>
</comment>
<dbReference type="GO" id="GO:0016020">
    <property type="term" value="C:membrane"/>
    <property type="evidence" value="ECO:0007669"/>
    <property type="project" value="UniProtKB-SubCell"/>
</dbReference>
<evidence type="ECO:0000256" key="7">
    <source>
        <dbReference type="ARBA" id="ARBA00022989"/>
    </source>
</evidence>
<keyword evidence="4 11" id="KW-0812">Transmembrane</keyword>
<evidence type="ECO:0000256" key="4">
    <source>
        <dbReference type="ARBA" id="ARBA00022692"/>
    </source>
</evidence>
<dbReference type="InterPro" id="IPR013099">
    <property type="entry name" value="K_chnl_dom"/>
</dbReference>
<evidence type="ECO:0000256" key="8">
    <source>
        <dbReference type="ARBA" id="ARBA00023065"/>
    </source>
</evidence>
<evidence type="ECO:0000256" key="10">
    <source>
        <dbReference type="ARBA" id="ARBA00023303"/>
    </source>
</evidence>
<reference evidence="13 14" key="1">
    <citation type="submission" date="2019-12" db="EMBL/GenBank/DDBJ databases">
        <authorList>
            <person name="Li M."/>
        </authorList>
    </citation>
    <scope>NUCLEOTIDE SEQUENCE [LARGE SCALE GENOMIC DNA]</scope>
    <source>
        <strain evidence="13 14">GBMRC 2046</strain>
    </source>
</reference>
<keyword evidence="5" id="KW-0631">Potassium channel</keyword>
<feature type="transmembrane region" description="Helical" evidence="11">
    <location>
        <begin position="152"/>
        <end position="172"/>
    </location>
</feature>
<evidence type="ECO:0000259" key="12">
    <source>
        <dbReference type="Pfam" id="PF07885"/>
    </source>
</evidence>
<feature type="transmembrane region" description="Helical" evidence="11">
    <location>
        <begin position="93"/>
        <end position="115"/>
    </location>
</feature>
<sequence length="273" mass="31294">MNKGRSAKNRTQDLNTVQRLRKTLRGLYYGDSLAARRWRFSLLGFDFVTIGYFIVSSMFEPHEINHVVDYAIAVVLAFDYAARLLIANRPWRAALEFTAIMDLVVVLSLFASAFIDNLGFLRVARMLRLLRSYHLLKELRKTSAYFRRNEEIIQSSVNLLVFIFVVTAVVFVTEGHQNQAINTYLDALYFTVTTLTTTGFGDITLTDSFGRLLAVIIMIFGVALFLRLVQTIFRPQKIRFTCPDCGLNRHDPDAVHCKHCGRTIHIETEGEWI</sequence>
<accession>A0A7X3LWY0</accession>
<evidence type="ECO:0000256" key="2">
    <source>
        <dbReference type="ARBA" id="ARBA00022448"/>
    </source>
</evidence>
<dbReference type="GO" id="GO:0005267">
    <property type="term" value="F:potassium channel activity"/>
    <property type="evidence" value="ECO:0007669"/>
    <property type="project" value="UniProtKB-KW"/>
</dbReference>
<keyword evidence="8" id="KW-0406">Ion transport</keyword>
<dbReference type="Pfam" id="PF07885">
    <property type="entry name" value="Ion_trans_2"/>
    <property type="match status" value="1"/>
</dbReference>
<keyword evidence="6" id="KW-0630">Potassium</keyword>
<dbReference type="AlphaFoldDB" id="A0A7X3LWY0"/>
<organism evidence="13 14">
    <name type="scientific">Stappia sediminis</name>
    <dbReference type="NCBI Taxonomy" id="2692190"/>
    <lineage>
        <taxon>Bacteria</taxon>
        <taxon>Pseudomonadati</taxon>
        <taxon>Pseudomonadota</taxon>
        <taxon>Alphaproteobacteria</taxon>
        <taxon>Hyphomicrobiales</taxon>
        <taxon>Stappiaceae</taxon>
        <taxon>Stappia</taxon>
    </lineage>
</organism>
<keyword evidence="7 11" id="KW-1133">Transmembrane helix</keyword>
<proteinExistence type="predicted"/>
<gene>
    <name evidence="13" type="ORF">GR183_16800</name>
</gene>
<dbReference type="InterPro" id="IPR047871">
    <property type="entry name" value="K_chnl_Slo-like"/>
</dbReference>
<dbReference type="EMBL" id="WUMV01000008">
    <property type="protein sequence ID" value="MXN66577.1"/>
    <property type="molecule type" value="Genomic_DNA"/>
</dbReference>
<keyword evidence="2" id="KW-0813">Transport</keyword>
<dbReference type="PANTHER" id="PTHR10027">
    <property type="entry name" value="CALCIUM-ACTIVATED POTASSIUM CHANNEL ALPHA CHAIN"/>
    <property type="match status" value="1"/>
</dbReference>
<comment type="caution">
    <text evidence="13">The sequence shown here is derived from an EMBL/GenBank/DDBJ whole genome shotgun (WGS) entry which is preliminary data.</text>
</comment>
<keyword evidence="9 11" id="KW-0472">Membrane</keyword>
<keyword evidence="10" id="KW-0407">Ion channel</keyword>
<protein>
    <submittedName>
        <fullName evidence="13">Ion transporter</fullName>
    </submittedName>
</protein>
<feature type="domain" description="Potassium channel" evidence="12">
    <location>
        <begin position="160"/>
        <end position="233"/>
    </location>
</feature>
<evidence type="ECO:0000256" key="1">
    <source>
        <dbReference type="ARBA" id="ARBA00004141"/>
    </source>
</evidence>
<name>A0A7X3LWY0_9HYPH</name>
<evidence type="ECO:0000256" key="3">
    <source>
        <dbReference type="ARBA" id="ARBA00022538"/>
    </source>
</evidence>
<evidence type="ECO:0000313" key="14">
    <source>
        <dbReference type="Proteomes" id="UP000433101"/>
    </source>
</evidence>
<keyword evidence="3" id="KW-0633">Potassium transport</keyword>
<dbReference type="Gene3D" id="1.20.120.350">
    <property type="entry name" value="Voltage-gated potassium channels. Chain C"/>
    <property type="match status" value="1"/>
</dbReference>
<evidence type="ECO:0000256" key="5">
    <source>
        <dbReference type="ARBA" id="ARBA00022826"/>
    </source>
</evidence>
<feature type="transmembrane region" description="Helical" evidence="11">
    <location>
        <begin position="67"/>
        <end position="86"/>
    </location>
</feature>
<dbReference type="SUPFAM" id="SSF81324">
    <property type="entry name" value="Voltage-gated potassium channels"/>
    <property type="match status" value="1"/>
</dbReference>
<keyword evidence="14" id="KW-1185">Reference proteome</keyword>
<dbReference type="InterPro" id="IPR027359">
    <property type="entry name" value="Volt_channel_dom_sf"/>
</dbReference>
<dbReference type="Gene3D" id="1.10.287.70">
    <property type="match status" value="1"/>
</dbReference>
<evidence type="ECO:0000256" key="9">
    <source>
        <dbReference type="ARBA" id="ARBA00023136"/>
    </source>
</evidence>
<evidence type="ECO:0000256" key="11">
    <source>
        <dbReference type="SAM" id="Phobius"/>
    </source>
</evidence>